<gene>
    <name evidence="9" type="ordered locus">RPC_0846</name>
</gene>
<feature type="transmembrane region" description="Helical" evidence="7">
    <location>
        <begin position="127"/>
        <end position="149"/>
    </location>
</feature>
<evidence type="ECO:0000256" key="6">
    <source>
        <dbReference type="ARBA" id="ARBA00023136"/>
    </source>
</evidence>
<evidence type="ECO:0000256" key="2">
    <source>
        <dbReference type="ARBA" id="ARBA00022448"/>
    </source>
</evidence>
<keyword evidence="5 7" id="KW-1133">Transmembrane helix</keyword>
<dbReference type="PANTHER" id="PTHR30151">
    <property type="entry name" value="ALKANE SULFONATE ABC TRANSPORTER-RELATED, MEMBRANE SUBUNIT"/>
    <property type="match status" value="1"/>
</dbReference>
<dbReference type="KEGG" id="rpc:RPC_0846"/>
<accession>Q21B20</accession>
<evidence type="ECO:0000259" key="8">
    <source>
        <dbReference type="PROSITE" id="PS50928"/>
    </source>
</evidence>
<dbReference type="PROSITE" id="PS50928">
    <property type="entry name" value="ABC_TM1"/>
    <property type="match status" value="1"/>
</dbReference>
<protein>
    <submittedName>
        <fullName evidence="9">Binding-protein-dependent transport systems inner membrane component</fullName>
    </submittedName>
</protein>
<feature type="transmembrane region" description="Helical" evidence="7">
    <location>
        <begin position="99"/>
        <end position="121"/>
    </location>
</feature>
<feature type="transmembrane region" description="Helical" evidence="7">
    <location>
        <begin position="170"/>
        <end position="197"/>
    </location>
</feature>
<feature type="transmembrane region" description="Helical" evidence="7">
    <location>
        <begin position="12"/>
        <end position="32"/>
    </location>
</feature>
<comment type="subcellular location">
    <subcellularLocation>
        <location evidence="1 7">Cell membrane</location>
        <topology evidence="1 7">Multi-pass membrane protein</topology>
    </subcellularLocation>
</comment>
<evidence type="ECO:0000256" key="7">
    <source>
        <dbReference type="RuleBase" id="RU363032"/>
    </source>
</evidence>
<dbReference type="PANTHER" id="PTHR30151:SF25">
    <property type="entry name" value="TAURINE TRANSPORT SYSTEM PERMEASE PROTEIN TAUC"/>
    <property type="match status" value="1"/>
</dbReference>
<comment type="similarity">
    <text evidence="7">Belongs to the binding-protein-dependent transport system permease family.</text>
</comment>
<dbReference type="AlphaFoldDB" id="Q21B20"/>
<dbReference type="EMBL" id="CP000301">
    <property type="protein sequence ID" value="ABD86416.1"/>
    <property type="molecule type" value="Genomic_DNA"/>
</dbReference>
<dbReference type="CDD" id="cd06261">
    <property type="entry name" value="TM_PBP2"/>
    <property type="match status" value="1"/>
</dbReference>
<evidence type="ECO:0000256" key="3">
    <source>
        <dbReference type="ARBA" id="ARBA00022475"/>
    </source>
</evidence>
<dbReference type="eggNOG" id="COG0600">
    <property type="taxonomic scope" value="Bacteria"/>
</dbReference>
<keyword evidence="3" id="KW-1003">Cell membrane</keyword>
<dbReference type="HOGENOM" id="CLU_046113_1_3_5"/>
<dbReference type="GO" id="GO:0005886">
    <property type="term" value="C:plasma membrane"/>
    <property type="evidence" value="ECO:0007669"/>
    <property type="project" value="UniProtKB-SubCell"/>
</dbReference>
<dbReference type="RefSeq" id="WP_011471324.1">
    <property type="nucleotide sequence ID" value="NC_007925.1"/>
</dbReference>
<dbReference type="SUPFAM" id="SSF161098">
    <property type="entry name" value="MetI-like"/>
    <property type="match status" value="1"/>
</dbReference>
<sequence>MNRGLKGYERAIGILTPLGLLLLWEAAGRLGLIDVRFFPPPSSIVHQIGVLIASGELLDNTLASLRRLALGMLLGGVPALLLGLAMGISRPLRVAIDPLISATYPIPKSAILPLVLLIFGLGELSKVVMVALGAFYPIVINTMVGVVNLDRIYLDVGHNFRASRWQVFRTIALPGALPSIMAGIKLAAGMGLILIAISEMVASNDGIGFMIWNAWQVLTVDTMYVGLLVIAILGFVFSIVLDEIERRLIPWKTNA</sequence>
<feature type="transmembrane region" description="Helical" evidence="7">
    <location>
        <begin position="217"/>
        <end position="241"/>
    </location>
</feature>
<keyword evidence="2 7" id="KW-0813">Transport</keyword>
<name>Q21B20_RHOPB</name>
<keyword evidence="4 7" id="KW-0812">Transmembrane</keyword>
<evidence type="ECO:0000256" key="1">
    <source>
        <dbReference type="ARBA" id="ARBA00004651"/>
    </source>
</evidence>
<evidence type="ECO:0000313" key="9">
    <source>
        <dbReference type="EMBL" id="ABD86416.1"/>
    </source>
</evidence>
<evidence type="ECO:0000256" key="5">
    <source>
        <dbReference type="ARBA" id="ARBA00022989"/>
    </source>
</evidence>
<reference evidence="9" key="1">
    <citation type="submission" date="2006-03" db="EMBL/GenBank/DDBJ databases">
        <title>Complete sequence of Rhodopseudomonas palustris BisB18.</title>
        <authorList>
            <consortium name="US DOE Joint Genome Institute"/>
            <person name="Copeland A."/>
            <person name="Lucas S."/>
            <person name="Lapidus A."/>
            <person name="Barry K."/>
            <person name="Detter J.C."/>
            <person name="Glavina del Rio T."/>
            <person name="Hammon N."/>
            <person name="Israni S."/>
            <person name="Dalin E."/>
            <person name="Tice H."/>
            <person name="Pitluck S."/>
            <person name="Chain P."/>
            <person name="Malfatti S."/>
            <person name="Shin M."/>
            <person name="Vergez L."/>
            <person name="Schmutz J."/>
            <person name="Larimer F."/>
            <person name="Land M."/>
            <person name="Hauser L."/>
            <person name="Pelletier D.A."/>
            <person name="Kyrpides N."/>
            <person name="Anderson I."/>
            <person name="Oda Y."/>
            <person name="Harwood C.S."/>
            <person name="Richardson P."/>
        </authorList>
    </citation>
    <scope>NUCLEOTIDE SEQUENCE [LARGE SCALE GENOMIC DNA]</scope>
    <source>
        <strain evidence="9">BisB18</strain>
    </source>
</reference>
<dbReference type="InterPro" id="IPR035906">
    <property type="entry name" value="MetI-like_sf"/>
</dbReference>
<dbReference type="STRING" id="316056.RPC_0846"/>
<dbReference type="Gene3D" id="1.10.3720.10">
    <property type="entry name" value="MetI-like"/>
    <property type="match status" value="1"/>
</dbReference>
<organism evidence="9">
    <name type="scientific">Rhodopseudomonas palustris (strain BisB18)</name>
    <dbReference type="NCBI Taxonomy" id="316056"/>
    <lineage>
        <taxon>Bacteria</taxon>
        <taxon>Pseudomonadati</taxon>
        <taxon>Pseudomonadota</taxon>
        <taxon>Alphaproteobacteria</taxon>
        <taxon>Hyphomicrobiales</taxon>
        <taxon>Nitrobacteraceae</taxon>
        <taxon>Rhodopseudomonas</taxon>
    </lineage>
</organism>
<evidence type="ECO:0000256" key="4">
    <source>
        <dbReference type="ARBA" id="ARBA00022692"/>
    </source>
</evidence>
<feature type="transmembrane region" description="Helical" evidence="7">
    <location>
        <begin position="68"/>
        <end position="87"/>
    </location>
</feature>
<feature type="domain" description="ABC transmembrane type-1" evidence="8">
    <location>
        <begin position="57"/>
        <end position="241"/>
    </location>
</feature>
<dbReference type="GO" id="GO:0010438">
    <property type="term" value="P:cellular response to sulfur starvation"/>
    <property type="evidence" value="ECO:0007669"/>
    <property type="project" value="TreeGrafter"/>
</dbReference>
<dbReference type="InterPro" id="IPR000515">
    <property type="entry name" value="MetI-like"/>
</dbReference>
<proteinExistence type="inferred from homology"/>
<keyword evidence="6 7" id="KW-0472">Membrane</keyword>
<dbReference type="GO" id="GO:0055085">
    <property type="term" value="P:transmembrane transport"/>
    <property type="evidence" value="ECO:0007669"/>
    <property type="project" value="InterPro"/>
</dbReference>
<dbReference type="Pfam" id="PF00528">
    <property type="entry name" value="BPD_transp_1"/>
    <property type="match status" value="1"/>
</dbReference>